<dbReference type="KEGG" id="dda:Dd703_1389"/>
<dbReference type="EMBL" id="CP001654">
    <property type="protein sequence ID" value="ACS85191.1"/>
    <property type="molecule type" value="Genomic_DNA"/>
</dbReference>
<keyword evidence="1" id="KW-0805">Transcription regulation</keyword>
<dbReference type="Pfam" id="PF12833">
    <property type="entry name" value="HTH_18"/>
    <property type="match status" value="1"/>
</dbReference>
<dbReference type="GO" id="GO:0003700">
    <property type="term" value="F:DNA-binding transcription factor activity"/>
    <property type="evidence" value="ECO:0007669"/>
    <property type="project" value="InterPro"/>
</dbReference>
<dbReference type="SUPFAM" id="SSF46689">
    <property type="entry name" value="Homeodomain-like"/>
    <property type="match status" value="1"/>
</dbReference>
<dbReference type="Proteomes" id="UP000002734">
    <property type="component" value="Chromosome"/>
</dbReference>
<dbReference type="InterPro" id="IPR018060">
    <property type="entry name" value="HTH_AraC"/>
</dbReference>
<keyword evidence="6" id="KW-1185">Reference proteome</keyword>
<dbReference type="eggNOG" id="COG2207">
    <property type="taxonomic scope" value="Bacteria"/>
</dbReference>
<evidence type="ECO:0000313" key="5">
    <source>
        <dbReference type="EMBL" id="ACS85191.1"/>
    </source>
</evidence>
<dbReference type="STRING" id="579405.Dd703_1389"/>
<dbReference type="Pfam" id="PF12625">
    <property type="entry name" value="Arabinose_bd"/>
    <property type="match status" value="1"/>
</dbReference>
<dbReference type="HOGENOM" id="CLU_047522_1_3_6"/>
<evidence type="ECO:0000259" key="4">
    <source>
        <dbReference type="PROSITE" id="PS01124"/>
    </source>
</evidence>
<gene>
    <name evidence="5" type="ordered locus">Dd703_1389</name>
</gene>
<dbReference type="GO" id="GO:0005829">
    <property type="term" value="C:cytosol"/>
    <property type="evidence" value="ECO:0007669"/>
    <property type="project" value="TreeGrafter"/>
</dbReference>
<dbReference type="GO" id="GO:0000976">
    <property type="term" value="F:transcription cis-regulatory region binding"/>
    <property type="evidence" value="ECO:0007669"/>
    <property type="project" value="TreeGrafter"/>
</dbReference>
<sequence length="337" mass="39559">MHRISMNYIRILFNIIKYLKIDVNVLIAEANVSNLIIDKNNDYISMDEANKLFCSAVNISGDEYFGLKFYEFFHPSFFNVLSYMMMSSDNLLHALESACQFSTLVYSGSHPQMTRVDLNTYCFEFNDDHKLYNNENCLRYFHDAGISTLYAYCKWLTVGDFVRFSSVDFCYEKPANIEEYEALFGCPVQFGMGSSRMYFYADDLLKPLITKDEVLHRMHENHAQLKLKSEGVFTLKVRKVIEEQIKKGYCNVMSVSTSLYMTQRTLQRRLEDEGVYFKDILSDVKIELSRYYLIYSQCPLSHIADMVGYRDISSFSRACIRWFGMPPSFYRAENKKW</sequence>
<evidence type="ECO:0000256" key="3">
    <source>
        <dbReference type="ARBA" id="ARBA00023163"/>
    </source>
</evidence>
<keyword evidence="3" id="KW-0804">Transcription</keyword>
<reference evidence="5" key="1">
    <citation type="submission" date="2009-06" db="EMBL/GenBank/DDBJ databases">
        <title>Complete sequence of Dickeya dadantii Ech703.</title>
        <authorList>
            <consortium name="US DOE Joint Genome Institute"/>
            <person name="Lucas S."/>
            <person name="Copeland A."/>
            <person name="Lapidus A."/>
            <person name="Glavina del Rio T."/>
            <person name="Dalin E."/>
            <person name="Tice H."/>
            <person name="Bruce D."/>
            <person name="Goodwin L."/>
            <person name="Pitluck S."/>
            <person name="Chertkov O."/>
            <person name="Brettin T."/>
            <person name="Detter J.C."/>
            <person name="Han C."/>
            <person name="Larimer F."/>
            <person name="Land M."/>
            <person name="Hauser L."/>
            <person name="Kyrpides N."/>
            <person name="Mikhailova N."/>
            <person name="Balakrishnan V."/>
            <person name="Glasner J."/>
            <person name="Perna N.T."/>
        </authorList>
    </citation>
    <scope>NUCLEOTIDE SEQUENCE [LARGE SCALE GENOMIC DNA]</scope>
    <source>
        <strain evidence="5">Ech703</strain>
    </source>
</reference>
<evidence type="ECO:0000256" key="1">
    <source>
        <dbReference type="ARBA" id="ARBA00023015"/>
    </source>
</evidence>
<proteinExistence type="predicted"/>
<dbReference type="SMART" id="SM00342">
    <property type="entry name" value="HTH_ARAC"/>
    <property type="match status" value="1"/>
</dbReference>
<organism evidence="5 6">
    <name type="scientific">Musicola paradisiaca (strain Ech703)</name>
    <name type="common">Dickeya paradisiaca</name>
    <name type="synonym">Dickeya dadantii</name>
    <dbReference type="NCBI Taxonomy" id="579405"/>
    <lineage>
        <taxon>Bacteria</taxon>
        <taxon>Pseudomonadati</taxon>
        <taxon>Pseudomonadota</taxon>
        <taxon>Gammaproteobacteria</taxon>
        <taxon>Enterobacterales</taxon>
        <taxon>Pectobacteriaceae</taxon>
        <taxon>Musicola</taxon>
    </lineage>
</organism>
<dbReference type="AlphaFoldDB" id="C6CDS4"/>
<protein>
    <submittedName>
        <fullName evidence="5">Transcriptional regulator, AraC family</fullName>
    </submittedName>
</protein>
<dbReference type="PANTHER" id="PTHR47894">
    <property type="entry name" value="HTH-TYPE TRANSCRIPTIONAL REGULATOR GADX"/>
    <property type="match status" value="1"/>
</dbReference>
<dbReference type="RefSeq" id="WP_012765008.1">
    <property type="nucleotide sequence ID" value="NC_012880.1"/>
</dbReference>
<evidence type="ECO:0000256" key="2">
    <source>
        <dbReference type="ARBA" id="ARBA00023125"/>
    </source>
</evidence>
<dbReference type="InterPro" id="IPR009057">
    <property type="entry name" value="Homeodomain-like_sf"/>
</dbReference>
<feature type="domain" description="HTH araC/xylS-type" evidence="4">
    <location>
        <begin position="235"/>
        <end position="333"/>
    </location>
</feature>
<dbReference type="InterPro" id="IPR032687">
    <property type="entry name" value="AraC-type_N"/>
</dbReference>
<keyword evidence="2" id="KW-0238">DNA-binding</keyword>
<name>C6CDS4_MUSP7</name>
<evidence type="ECO:0000313" key="6">
    <source>
        <dbReference type="Proteomes" id="UP000002734"/>
    </source>
</evidence>
<dbReference type="Gene3D" id="1.10.10.60">
    <property type="entry name" value="Homeodomain-like"/>
    <property type="match status" value="1"/>
</dbReference>
<accession>C6CDS4</accession>
<dbReference type="PROSITE" id="PS01124">
    <property type="entry name" value="HTH_ARAC_FAMILY_2"/>
    <property type="match status" value="1"/>
</dbReference>
<dbReference type="PANTHER" id="PTHR47894:SF1">
    <property type="entry name" value="HTH-TYPE TRANSCRIPTIONAL REGULATOR VQSM"/>
    <property type="match status" value="1"/>
</dbReference>